<dbReference type="Proteomes" id="UP000670152">
    <property type="component" value="Unassembled WGS sequence"/>
</dbReference>
<evidence type="ECO:0000256" key="2">
    <source>
        <dbReference type="ARBA" id="ARBA00002421"/>
    </source>
</evidence>
<feature type="compositionally biased region" description="Low complexity" evidence="9">
    <location>
        <begin position="102"/>
        <end position="113"/>
    </location>
</feature>
<reference evidence="10 11" key="1">
    <citation type="submission" date="2020-02" db="EMBL/GenBank/DDBJ databases">
        <title>Relaxed selection underlies rapid genomic changes in the transitions from sociality to social parasitism in ants.</title>
        <authorList>
            <person name="Bi X."/>
        </authorList>
    </citation>
    <scope>NUCLEOTIDE SEQUENCE [LARGE SCALE GENOMIC DNA]</scope>
    <source>
        <strain evidence="10">BGI-DK2014b</strain>
        <tissue evidence="10">Whole body</tissue>
    </source>
</reference>
<dbReference type="InterPro" id="IPR036995">
    <property type="entry name" value="MPG_sf"/>
</dbReference>
<protein>
    <recommendedName>
        <fullName evidence="4">DNA-3-methyladenine glycosylase II</fullName>
        <ecNumber evidence="4">3.2.2.21</ecNumber>
    </recommendedName>
    <alternativeName>
        <fullName evidence="8">3-methyladenine DNA glycosidase</fullName>
    </alternativeName>
</protein>
<keyword evidence="7" id="KW-0234">DNA repair</keyword>
<gene>
    <name evidence="10" type="primary">Mpg</name>
    <name evidence="10" type="ORF">G6Z77_0013540</name>
</gene>
<keyword evidence="11" id="KW-1185">Reference proteome</keyword>
<dbReference type="GO" id="GO:0003677">
    <property type="term" value="F:DNA binding"/>
    <property type="evidence" value="ECO:0007669"/>
    <property type="project" value="InterPro"/>
</dbReference>
<feature type="compositionally biased region" description="Basic and acidic residues" evidence="9">
    <location>
        <begin position="114"/>
        <end position="135"/>
    </location>
</feature>
<feature type="region of interest" description="Disordered" evidence="9">
    <location>
        <begin position="85"/>
        <end position="139"/>
    </location>
</feature>
<dbReference type="InterPro" id="IPR003180">
    <property type="entry name" value="MPG"/>
</dbReference>
<dbReference type="GO" id="GO:0003905">
    <property type="term" value="F:alkylbase DNA N-glycosylase activity"/>
    <property type="evidence" value="ECO:0007669"/>
    <property type="project" value="UniProtKB-EC"/>
</dbReference>
<sequence length="487" mass="56302">VVYLNMTLCNVAVFTIRRFVLSRRIEIILSRTIGDSKAIEFVAEGYSMKRTRAATRSQQENKIEKIKDNEDTVTSERPKLNLKSLRNQEYRDTENVYNTTDSQISASSKSSKNSQKEPKMETHIERNEKQVEKLEPNTNTKKRRAVVDLQMMKLELSQLEDPPMTPREKELSSGRLQYEFFDIPCEELAQRLLGKILVRYLENGTTLKGRIVETEGYLGAIDKASHSYQNRVTPRNLPMYMSPGTIYVYMTYGMYHCFNISSKEGNAHVLIKAVEPLMGLEYMLKNMRWKDNGREKQTARLTTHLKQYKLCNNPFKICDAFAIDQNSFDRKFAYACNNLWFESQPFVRPPTIVAIPSKNLKSDDSDGCAVLVRAVDPIEGMEHMAYQRNTSKKPRKADLKPHELCNGPSKLCMAYQLNKQHSKYSLCTWKNLWIEDDRALGDIKIVKSARIGIDSCGPEWANKPLRYYIYDNKSVSKRNKKAEMEIV</sequence>
<evidence type="ECO:0000256" key="8">
    <source>
        <dbReference type="ARBA" id="ARBA00033426"/>
    </source>
</evidence>
<dbReference type="AlphaFoldDB" id="A0A836JWC3"/>
<comment type="catalytic activity">
    <reaction evidence="1">
        <text>Hydrolysis of alkylated DNA, releasing 3-methyladenine, 3-methylguanine, 7-methylguanine and 7-methyladenine.</text>
        <dbReference type="EC" id="3.2.2.21"/>
    </reaction>
</comment>
<organism evidence="10 11">
    <name type="scientific">Acromyrmex heyeri</name>
    <dbReference type="NCBI Taxonomy" id="230685"/>
    <lineage>
        <taxon>Eukaryota</taxon>
        <taxon>Metazoa</taxon>
        <taxon>Ecdysozoa</taxon>
        <taxon>Arthropoda</taxon>
        <taxon>Hexapoda</taxon>
        <taxon>Insecta</taxon>
        <taxon>Pterygota</taxon>
        <taxon>Neoptera</taxon>
        <taxon>Endopterygota</taxon>
        <taxon>Hymenoptera</taxon>
        <taxon>Apocrita</taxon>
        <taxon>Aculeata</taxon>
        <taxon>Formicoidea</taxon>
        <taxon>Formicidae</taxon>
        <taxon>Myrmicinae</taxon>
        <taxon>Acromyrmex</taxon>
    </lineage>
</organism>
<feature type="non-terminal residue" evidence="10">
    <location>
        <position position="487"/>
    </location>
</feature>
<evidence type="ECO:0000256" key="6">
    <source>
        <dbReference type="ARBA" id="ARBA00022801"/>
    </source>
</evidence>
<evidence type="ECO:0000313" key="11">
    <source>
        <dbReference type="Proteomes" id="UP000670152"/>
    </source>
</evidence>
<dbReference type="PANTHER" id="PTHR10429">
    <property type="entry name" value="DNA-3-METHYLADENINE GLYCOSYLASE"/>
    <property type="match status" value="1"/>
</dbReference>
<keyword evidence="5" id="KW-0227">DNA damage</keyword>
<evidence type="ECO:0000256" key="4">
    <source>
        <dbReference type="ARBA" id="ARBA00012000"/>
    </source>
</evidence>
<evidence type="ECO:0000256" key="3">
    <source>
        <dbReference type="ARBA" id="ARBA00009232"/>
    </source>
</evidence>
<evidence type="ECO:0000256" key="9">
    <source>
        <dbReference type="SAM" id="MobiDB-lite"/>
    </source>
</evidence>
<evidence type="ECO:0000256" key="7">
    <source>
        <dbReference type="ARBA" id="ARBA00023204"/>
    </source>
</evidence>
<dbReference type="NCBIfam" id="TIGR00567">
    <property type="entry name" value="3mg"/>
    <property type="match status" value="1"/>
</dbReference>
<dbReference type="EMBL" id="JAANIB010009334">
    <property type="protein sequence ID" value="KAG5322126.1"/>
    <property type="molecule type" value="Genomic_DNA"/>
</dbReference>
<feature type="non-terminal residue" evidence="10">
    <location>
        <position position="1"/>
    </location>
</feature>
<comment type="function">
    <text evidence="2">Hydrolysis of the deoxyribose N-glycosidic bond to excise 3-methyladenine, and 7-methylguanine from the damaged DNA polymer formed by alkylation lesions.</text>
</comment>
<dbReference type="CDD" id="cd00540">
    <property type="entry name" value="AAG"/>
    <property type="match status" value="1"/>
</dbReference>
<dbReference type="SUPFAM" id="SSF50486">
    <property type="entry name" value="FMT C-terminal domain-like"/>
    <property type="match status" value="2"/>
</dbReference>
<evidence type="ECO:0000313" key="10">
    <source>
        <dbReference type="EMBL" id="KAG5322126.1"/>
    </source>
</evidence>
<name>A0A836JWC3_9HYME</name>
<dbReference type="Pfam" id="PF02245">
    <property type="entry name" value="Pur_DNA_glyco"/>
    <property type="match status" value="2"/>
</dbReference>
<dbReference type="OrthoDB" id="6353017at2759"/>
<proteinExistence type="inferred from homology"/>
<comment type="similarity">
    <text evidence="3">Belongs to the DNA glycosylase MPG family.</text>
</comment>
<comment type="caution">
    <text evidence="10">The sequence shown here is derived from an EMBL/GenBank/DDBJ whole genome shotgun (WGS) entry which is preliminary data.</text>
</comment>
<dbReference type="EC" id="3.2.2.21" evidence="4"/>
<keyword evidence="6" id="KW-0378">Hydrolase</keyword>
<dbReference type="HAMAP" id="MF_00527">
    <property type="entry name" value="3MGH"/>
    <property type="match status" value="1"/>
</dbReference>
<dbReference type="InterPro" id="IPR011034">
    <property type="entry name" value="Formyl_transferase-like_C_sf"/>
</dbReference>
<evidence type="ECO:0000256" key="1">
    <source>
        <dbReference type="ARBA" id="ARBA00000086"/>
    </source>
</evidence>
<accession>A0A836JWC3</accession>
<dbReference type="Gene3D" id="3.10.300.10">
    <property type="entry name" value="Methylpurine-DNA glycosylase (MPG)"/>
    <property type="match status" value="2"/>
</dbReference>
<evidence type="ECO:0000256" key="5">
    <source>
        <dbReference type="ARBA" id="ARBA00022763"/>
    </source>
</evidence>
<dbReference type="GO" id="GO:0006284">
    <property type="term" value="P:base-excision repair"/>
    <property type="evidence" value="ECO:0007669"/>
    <property type="project" value="InterPro"/>
</dbReference>
<dbReference type="PANTHER" id="PTHR10429:SF0">
    <property type="entry name" value="DNA-3-METHYLADENINE GLYCOSYLASE"/>
    <property type="match status" value="1"/>
</dbReference>